<evidence type="ECO:0008006" key="4">
    <source>
        <dbReference type="Google" id="ProtNLM"/>
    </source>
</evidence>
<dbReference type="Proteomes" id="UP001150238">
    <property type="component" value="Unassembled WGS sequence"/>
</dbReference>
<feature type="signal peptide" evidence="1">
    <location>
        <begin position="1"/>
        <end position="17"/>
    </location>
</feature>
<evidence type="ECO:0000313" key="3">
    <source>
        <dbReference type="Proteomes" id="UP001150238"/>
    </source>
</evidence>
<reference evidence="2" key="1">
    <citation type="submission" date="2022-08" db="EMBL/GenBank/DDBJ databases">
        <authorList>
            <consortium name="DOE Joint Genome Institute"/>
            <person name="Min B."/>
            <person name="Riley R."/>
            <person name="Sierra-Patev S."/>
            <person name="Naranjo-Ortiz M."/>
            <person name="Looney B."/>
            <person name="Konkel Z."/>
            <person name="Slot J.C."/>
            <person name="Sakamoto Y."/>
            <person name="Steenwyk J.L."/>
            <person name="Rokas A."/>
            <person name="Carro J."/>
            <person name="Camarero S."/>
            <person name="Ferreira P."/>
            <person name="Molpeceres G."/>
            <person name="Ruiz-Duenas F.J."/>
            <person name="Serrano A."/>
            <person name="Henrissat B."/>
            <person name="Drula E."/>
            <person name="Hughes K.W."/>
            <person name="Mata J.L."/>
            <person name="Ishikawa N.K."/>
            <person name="Vargas-Isla R."/>
            <person name="Ushijima S."/>
            <person name="Smith C.A."/>
            <person name="Ahrendt S."/>
            <person name="Andreopoulos W."/>
            <person name="He G."/>
            <person name="Labutti K."/>
            <person name="Lipzen A."/>
            <person name="Ng V."/>
            <person name="Sandor L."/>
            <person name="Barry K."/>
            <person name="Martinez A.T."/>
            <person name="Xiao Y."/>
            <person name="Gibbons J.G."/>
            <person name="Terashima K."/>
            <person name="Hibbett D.S."/>
            <person name="Grigoriev I.V."/>
        </authorList>
    </citation>
    <scope>NUCLEOTIDE SEQUENCE</scope>
    <source>
        <strain evidence="2">Sp2 HRB7682 ss15</strain>
    </source>
</reference>
<evidence type="ECO:0000313" key="2">
    <source>
        <dbReference type="EMBL" id="KAJ4466424.1"/>
    </source>
</evidence>
<feature type="chain" id="PRO_5040945934" description="Pheromone" evidence="1">
    <location>
        <begin position="18"/>
        <end position="55"/>
    </location>
</feature>
<evidence type="ECO:0000256" key="1">
    <source>
        <dbReference type="SAM" id="SignalP"/>
    </source>
</evidence>
<dbReference type="EMBL" id="JANVFS010000045">
    <property type="protein sequence ID" value="KAJ4466424.1"/>
    <property type="molecule type" value="Genomic_DNA"/>
</dbReference>
<sequence length="55" mass="5966">MATKMTGFVAIVGQCMCWTVGYSRNEASDVENATSSSFDSEVCLSCIGVSDWFDQ</sequence>
<comment type="caution">
    <text evidence="2">The sequence shown here is derived from an EMBL/GenBank/DDBJ whole genome shotgun (WGS) entry which is preliminary data.</text>
</comment>
<dbReference type="AlphaFoldDB" id="A0A9W9DFB6"/>
<reference evidence="2" key="2">
    <citation type="journal article" date="2023" name="Proc. Natl. Acad. Sci. U.S.A.">
        <title>A global phylogenomic analysis of the shiitake genus Lentinula.</title>
        <authorList>
            <person name="Sierra-Patev S."/>
            <person name="Min B."/>
            <person name="Naranjo-Ortiz M."/>
            <person name="Looney B."/>
            <person name="Konkel Z."/>
            <person name="Slot J.C."/>
            <person name="Sakamoto Y."/>
            <person name="Steenwyk J.L."/>
            <person name="Rokas A."/>
            <person name="Carro J."/>
            <person name="Camarero S."/>
            <person name="Ferreira P."/>
            <person name="Molpeceres G."/>
            <person name="Ruiz-Duenas F.J."/>
            <person name="Serrano A."/>
            <person name="Henrissat B."/>
            <person name="Drula E."/>
            <person name="Hughes K.W."/>
            <person name="Mata J.L."/>
            <person name="Ishikawa N.K."/>
            <person name="Vargas-Isla R."/>
            <person name="Ushijima S."/>
            <person name="Smith C.A."/>
            <person name="Donoghue J."/>
            <person name="Ahrendt S."/>
            <person name="Andreopoulos W."/>
            <person name="He G."/>
            <person name="LaButti K."/>
            <person name="Lipzen A."/>
            <person name="Ng V."/>
            <person name="Riley R."/>
            <person name="Sandor L."/>
            <person name="Barry K."/>
            <person name="Martinez A.T."/>
            <person name="Xiao Y."/>
            <person name="Gibbons J.G."/>
            <person name="Terashima K."/>
            <person name="Grigoriev I.V."/>
            <person name="Hibbett D."/>
        </authorList>
    </citation>
    <scope>NUCLEOTIDE SEQUENCE</scope>
    <source>
        <strain evidence="2">Sp2 HRB7682 ss15</strain>
    </source>
</reference>
<keyword evidence="1" id="KW-0732">Signal</keyword>
<accession>A0A9W9DFB6</accession>
<gene>
    <name evidence="2" type="ORF">C8J55DRAFT_527203</name>
</gene>
<name>A0A9W9DFB6_9AGAR</name>
<organism evidence="2 3">
    <name type="scientific">Lentinula lateritia</name>
    <dbReference type="NCBI Taxonomy" id="40482"/>
    <lineage>
        <taxon>Eukaryota</taxon>
        <taxon>Fungi</taxon>
        <taxon>Dikarya</taxon>
        <taxon>Basidiomycota</taxon>
        <taxon>Agaricomycotina</taxon>
        <taxon>Agaricomycetes</taxon>
        <taxon>Agaricomycetidae</taxon>
        <taxon>Agaricales</taxon>
        <taxon>Marasmiineae</taxon>
        <taxon>Omphalotaceae</taxon>
        <taxon>Lentinula</taxon>
    </lineage>
</organism>
<protein>
    <recommendedName>
        <fullName evidence="4">Pheromone</fullName>
    </recommendedName>
</protein>
<proteinExistence type="predicted"/>